<gene>
    <name evidence="1" type="ORF">HW555_011649</name>
</gene>
<dbReference type="EMBL" id="JACKWZ010000361">
    <property type="protein sequence ID" value="KAF9408774.1"/>
    <property type="molecule type" value="Genomic_DNA"/>
</dbReference>
<dbReference type="AlphaFoldDB" id="A0A835G4W7"/>
<reference evidence="1" key="1">
    <citation type="submission" date="2020-08" db="EMBL/GenBank/DDBJ databases">
        <title>Spodoptera exigua strain:BAW_Kor-Di-RS1 Genome sequencing and assembly.</title>
        <authorList>
            <person name="Kim J."/>
            <person name="Nam H.Y."/>
            <person name="Kwon M."/>
            <person name="Choi J.H."/>
            <person name="Cho S.R."/>
            <person name="Kim G.-H."/>
        </authorList>
    </citation>
    <scope>NUCLEOTIDE SEQUENCE</scope>
    <source>
        <strain evidence="1">BAW_Kor-Di-RS1</strain>
        <tissue evidence="1">Whole-body</tissue>
    </source>
</reference>
<proteinExistence type="predicted"/>
<evidence type="ECO:0000313" key="2">
    <source>
        <dbReference type="Proteomes" id="UP000648187"/>
    </source>
</evidence>
<accession>A0A835G4W7</accession>
<keyword evidence="2" id="KW-1185">Reference proteome</keyword>
<sequence length="70" mass="7524">MTISDGTNAQEGTYLRVLFRFPTVSSASLLAPDEDAPCIFGYLARTGFSSTIDVTLYLLPSDALMCITPS</sequence>
<evidence type="ECO:0000313" key="1">
    <source>
        <dbReference type="EMBL" id="KAF9408774.1"/>
    </source>
</evidence>
<name>A0A835G4W7_SPOEX</name>
<comment type="caution">
    <text evidence="1">The sequence shown here is derived from an EMBL/GenBank/DDBJ whole genome shotgun (WGS) entry which is preliminary data.</text>
</comment>
<protein>
    <submittedName>
        <fullName evidence="1">Uncharacterized protein</fullName>
    </submittedName>
</protein>
<dbReference type="Proteomes" id="UP000648187">
    <property type="component" value="Unassembled WGS sequence"/>
</dbReference>
<organism evidence="1 2">
    <name type="scientific">Spodoptera exigua</name>
    <name type="common">Beet armyworm</name>
    <name type="synonym">Noctua fulgens</name>
    <dbReference type="NCBI Taxonomy" id="7107"/>
    <lineage>
        <taxon>Eukaryota</taxon>
        <taxon>Metazoa</taxon>
        <taxon>Ecdysozoa</taxon>
        <taxon>Arthropoda</taxon>
        <taxon>Hexapoda</taxon>
        <taxon>Insecta</taxon>
        <taxon>Pterygota</taxon>
        <taxon>Neoptera</taxon>
        <taxon>Endopterygota</taxon>
        <taxon>Lepidoptera</taxon>
        <taxon>Glossata</taxon>
        <taxon>Ditrysia</taxon>
        <taxon>Noctuoidea</taxon>
        <taxon>Noctuidae</taxon>
        <taxon>Amphipyrinae</taxon>
        <taxon>Spodoptera</taxon>
    </lineage>
</organism>